<evidence type="ECO:0000313" key="3">
    <source>
        <dbReference type="Proteomes" id="UP000594454"/>
    </source>
</evidence>
<proteinExistence type="predicted"/>
<evidence type="ECO:0000313" key="2">
    <source>
        <dbReference type="EMBL" id="CAD7088463.1"/>
    </source>
</evidence>
<keyword evidence="3" id="KW-1185">Reference proteome</keyword>
<dbReference type="EMBL" id="LR899012">
    <property type="protein sequence ID" value="CAD7088463.1"/>
    <property type="molecule type" value="Genomic_DNA"/>
</dbReference>
<evidence type="ECO:0000256" key="1">
    <source>
        <dbReference type="SAM" id="MobiDB-lite"/>
    </source>
</evidence>
<reference evidence="2 3" key="1">
    <citation type="submission" date="2020-11" db="EMBL/GenBank/DDBJ databases">
        <authorList>
            <person name="Wallbank WR R."/>
            <person name="Pardo Diaz C."/>
            <person name="Kozak K."/>
            <person name="Martin S."/>
            <person name="Jiggins C."/>
            <person name="Moest M."/>
            <person name="Warren A I."/>
            <person name="Generalovic N T."/>
            <person name="Byers J.R.P. K."/>
            <person name="Montejo-Kovacevich G."/>
            <person name="Yen C E."/>
        </authorList>
    </citation>
    <scope>NUCLEOTIDE SEQUENCE [LARGE SCALE GENOMIC DNA]</scope>
</reference>
<gene>
    <name evidence="2" type="ORF">HERILL_LOCUS11086</name>
</gene>
<name>A0A7R8YWI7_HERIL</name>
<organism evidence="2 3">
    <name type="scientific">Hermetia illucens</name>
    <name type="common">Black soldier fly</name>
    <dbReference type="NCBI Taxonomy" id="343691"/>
    <lineage>
        <taxon>Eukaryota</taxon>
        <taxon>Metazoa</taxon>
        <taxon>Ecdysozoa</taxon>
        <taxon>Arthropoda</taxon>
        <taxon>Hexapoda</taxon>
        <taxon>Insecta</taxon>
        <taxon>Pterygota</taxon>
        <taxon>Neoptera</taxon>
        <taxon>Endopterygota</taxon>
        <taxon>Diptera</taxon>
        <taxon>Brachycera</taxon>
        <taxon>Stratiomyomorpha</taxon>
        <taxon>Stratiomyidae</taxon>
        <taxon>Hermetiinae</taxon>
        <taxon>Hermetia</taxon>
    </lineage>
</organism>
<feature type="region of interest" description="Disordered" evidence="1">
    <location>
        <begin position="538"/>
        <end position="557"/>
    </location>
</feature>
<sequence>MRSSCLQDVERIRAALKRREELLRNKDVPRQSELYKSLGNSLGSVVIENMTLLSKEVMGVTDPLKGPSDNLWLPPSNRIKKKLCLTPPSPVEVTKAFCHQGILEIGEEFEAKVEEHCLERIKKAADEAADFERFECERRLNFVLGCERSNHHREMANLEEAYRAALFAERNALHQEYIRGRTEYGAKYRCFCKEIEVKTQNNATQTVQQADGNSEGCISNDQTKRYEYQNRVMKCLWEDFKEHLRIQRHAMACSKVTEVMHVICAQKLDAQQRIEKVKKLCNEELNRIAGSNGYKLIKDKYISLLKSIKKFIQLSQSDDPEFKRFLLEFQEEIEEEICTIEFEENLCHCCANAKEAIREKTSNDPRLRSPAGIIIFSRAHGRHIFCSCQTTSEEEDNELKNKYQVKNMKSKGEDYVDWSTISESDESSISSVKSKSLSEDVPITSDIGLAKKIAGMINIEHILIKAFDKVILSASGYVPIEVLQQKLFEYVTEQFKDTFNQDAIMETIKQATDKRRQSFILGATDSLELIKARRSTKSGIAQSESTASEGTVKATSTSELYSSNSSCINRIEDDFPAGMENEEPEGEEEIDKSSEVVGRDILRLSEMHRPACLRSLETVDIQQISNKDKINNRHFWESMIKTPKYMQLSTSKVDSNWIYRKSPEKEWNELLTQAYEKSKKEDEESIEEETPASITSLADPQLAKATIETFRRCIKEDFHPIGKVRIRSLIDLLEKNEEVTRVLYKKPTMKQASTEN</sequence>
<dbReference type="InParanoid" id="A0A7R8YWI7"/>
<protein>
    <submittedName>
        <fullName evidence="2">Uncharacterized protein</fullName>
    </submittedName>
</protein>
<feature type="compositionally biased region" description="Polar residues" evidence="1">
    <location>
        <begin position="538"/>
        <end position="555"/>
    </location>
</feature>
<accession>A0A7R8YWI7</accession>
<dbReference type="OrthoDB" id="8196513at2759"/>
<dbReference type="AlphaFoldDB" id="A0A7R8YWI7"/>
<dbReference type="Proteomes" id="UP000594454">
    <property type="component" value="Chromosome 4"/>
</dbReference>